<gene>
    <name evidence="1" type="ORF">IFM89_026698</name>
</gene>
<dbReference type="AlphaFoldDB" id="A0A835H946"/>
<sequence>MSFFALLHSFQLRLQLGLLWEASSFEVICVCVCLFIDIGIDVWTFPELVSSFFSRLSWPTLEDSSPSASGGNVIGNIPSYTGREVEASAELGKTGTCAGQKRRQCGYKHPS</sequence>
<name>A0A835H946_9MAGN</name>
<protein>
    <submittedName>
        <fullName evidence="1">Uncharacterized protein</fullName>
    </submittedName>
</protein>
<organism evidence="1 2">
    <name type="scientific">Coptis chinensis</name>
    <dbReference type="NCBI Taxonomy" id="261450"/>
    <lineage>
        <taxon>Eukaryota</taxon>
        <taxon>Viridiplantae</taxon>
        <taxon>Streptophyta</taxon>
        <taxon>Embryophyta</taxon>
        <taxon>Tracheophyta</taxon>
        <taxon>Spermatophyta</taxon>
        <taxon>Magnoliopsida</taxon>
        <taxon>Ranunculales</taxon>
        <taxon>Ranunculaceae</taxon>
        <taxon>Coptidoideae</taxon>
        <taxon>Coptis</taxon>
    </lineage>
</organism>
<dbReference type="EMBL" id="JADFTS010000008">
    <property type="protein sequence ID" value="KAF9593997.1"/>
    <property type="molecule type" value="Genomic_DNA"/>
</dbReference>
<evidence type="ECO:0000313" key="1">
    <source>
        <dbReference type="EMBL" id="KAF9593997.1"/>
    </source>
</evidence>
<reference evidence="1 2" key="1">
    <citation type="submission" date="2020-10" db="EMBL/GenBank/DDBJ databases">
        <title>The Coptis chinensis genome and diversification of protoberbering-type alkaloids.</title>
        <authorList>
            <person name="Wang B."/>
            <person name="Shu S."/>
            <person name="Song C."/>
            <person name="Liu Y."/>
        </authorList>
    </citation>
    <scope>NUCLEOTIDE SEQUENCE [LARGE SCALE GENOMIC DNA]</scope>
    <source>
        <strain evidence="1">HL-2020</strain>
        <tissue evidence="1">Leaf</tissue>
    </source>
</reference>
<evidence type="ECO:0000313" key="2">
    <source>
        <dbReference type="Proteomes" id="UP000631114"/>
    </source>
</evidence>
<dbReference type="OrthoDB" id="272778at2759"/>
<keyword evidence="2" id="KW-1185">Reference proteome</keyword>
<proteinExistence type="predicted"/>
<accession>A0A835H946</accession>
<comment type="caution">
    <text evidence="1">The sequence shown here is derived from an EMBL/GenBank/DDBJ whole genome shotgun (WGS) entry which is preliminary data.</text>
</comment>
<dbReference type="Proteomes" id="UP000631114">
    <property type="component" value="Unassembled WGS sequence"/>
</dbReference>